<dbReference type="SUPFAM" id="SSF56112">
    <property type="entry name" value="Protein kinase-like (PK-like)"/>
    <property type="match status" value="1"/>
</dbReference>
<evidence type="ECO:0000256" key="1">
    <source>
        <dbReference type="ARBA" id="ARBA00006529"/>
    </source>
</evidence>
<evidence type="ECO:0000259" key="8">
    <source>
        <dbReference type="PROSITE" id="PS50011"/>
    </source>
</evidence>
<dbReference type="Pfam" id="PF14847">
    <property type="entry name" value="Ras_bdg_2"/>
    <property type="match status" value="1"/>
</dbReference>
<evidence type="ECO:0000256" key="6">
    <source>
        <dbReference type="PROSITE-ProRule" id="PRU10141"/>
    </source>
</evidence>
<feature type="region of interest" description="Disordered" evidence="7">
    <location>
        <begin position="1"/>
        <end position="43"/>
    </location>
</feature>
<evidence type="ECO:0000313" key="10">
    <source>
        <dbReference type="EMBL" id="AAN75153.1"/>
    </source>
</evidence>
<dbReference type="PROSITE" id="PS00108">
    <property type="entry name" value="PROTEIN_KINASE_ST"/>
    <property type="match status" value="1"/>
</dbReference>
<feature type="region of interest" description="Disordered" evidence="7">
    <location>
        <begin position="709"/>
        <end position="739"/>
    </location>
</feature>
<dbReference type="SUPFAM" id="SSF47769">
    <property type="entry name" value="SAM/Pointed domain"/>
    <property type="match status" value="1"/>
</dbReference>
<sequence>MFVTRPPSSSVDHRGSLLDGHTNHTNTPGSSRDDVPSSDSTSTAFHKFKNSSRFSPHYLNIPPGLAFKSYLEKWGPEQVIGFLAIHGCEHHSGIFIKNSIDGKLLLDLDMGILTSLGITKVGERIRLMAGIKCLRQRVAHEAEKHNIPSAHLCNGSLEMDRVKVIIHPKLSASLYVHRHGPFDSGPITARRCPLTPSSSADPEGDPSPMQRSQEVMKHSFITRSSRRQVIPPLPPGQIHNHGIDNSPMPSLRHIPLRSGVSYSDIDVKGMPPLVTQSTNSVFNHTFAVTGSHDTTSCLGGHLRRPDYFRSTNDTFQTCTKRGDNTISELPQRNQESSPSMWKQSGVICEDKAMRNGSLFAPTSHKPFAISITGDNVMEYPHNLPIKNGLPLRSFQSPDKSADDDRLNINPSAPSLDDLRRQLVKFVNAEDGTTRTVNVMKTTSGVEVLERALRKFGKTGTGRALLLDDESHNGGKHEGPLCIDGWGVFAENLQGEEMGPMSEEDLLDICASLRNGAAMQRDALILRQTSKSQKRKDMRFYLGSMPVLPTPVNLPISFSSSHSGQFEQNSALQYTAQHQPLRSKNRSRASMMSIMSGLGVSHPDIKQPTHDSLQSPASVTMPSSKKKSMYNFFGHRPPSELISSHLTDYFPSAKKRDVAKARGSMLRLNIAHSAERNPRSVENLGMIEADDVPFSSTEQSLTEQRDHYFDSSTCQPADTSSPGHVDHNITDPAGNSEGNYRLPYDQKVLPTPITQELHSANSVNPILRTYPPNLPSTYLSARLTDLHRDSFLSQLQPLQHSSSLSSAQPFSSHRRTVDEITAEMQHRQTSLSCDRPTSTIDSDISGPPCNSEISLDHTSEASGISESSSEYCDDHSSVSSEDSEDNSAAHTRAFTTKRNIKWIKGALIGAGSFGSVFLGMDAQSGLLMAVKQVELPRGIAKMEARRRDMLSALEREIELLKDLQHDNIVQYLDSSMDANHLNIFLEYVPGGSVAALLNNYGAFEEALAGNFVRQILTGLNYLHERDIVHRDIKGANILVDNKGGIKISDFGISKKVENSLLNGLHPNRPSLQGSVFWMAPEVVKQTSYTSKADIWSVGCLVVEMLTGTHPWARLTQMQAIFQIGSMGQPEIPSDISVHAADFLSRAFALDYRMRPSAASLLKHAFMVHDGNGGNDEPIQNTYA</sequence>
<dbReference type="InterPro" id="IPR017239">
    <property type="entry name" value="Ste11_Cryptococcus"/>
</dbReference>
<dbReference type="InterPro" id="IPR029458">
    <property type="entry name" value="Ras-bd_By2"/>
</dbReference>
<dbReference type="InterPro" id="IPR008271">
    <property type="entry name" value="Ser/Thr_kinase_AS"/>
</dbReference>
<dbReference type="SMART" id="SM00220">
    <property type="entry name" value="S_TKc"/>
    <property type="match status" value="1"/>
</dbReference>
<dbReference type="Gene3D" id="1.10.510.10">
    <property type="entry name" value="Transferase(Phosphotransferase) domain 1"/>
    <property type="match status" value="1"/>
</dbReference>
<dbReference type="SMART" id="SM00454">
    <property type="entry name" value="SAM"/>
    <property type="match status" value="1"/>
</dbReference>
<feature type="region of interest" description="Disordered" evidence="7">
    <location>
        <begin position="321"/>
        <end position="341"/>
    </location>
</feature>
<dbReference type="Gene3D" id="1.10.150.50">
    <property type="entry name" value="Transcription Factor, Ets-1"/>
    <property type="match status" value="1"/>
</dbReference>
<feature type="domain" description="Protein kinase" evidence="8">
    <location>
        <begin position="901"/>
        <end position="1165"/>
    </location>
</feature>
<evidence type="ECO:0000256" key="5">
    <source>
        <dbReference type="ARBA" id="ARBA00022840"/>
    </source>
</evidence>
<protein>
    <submittedName>
        <fullName evidence="10">STE11</fullName>
    </submittedName>
</protein>
<reference evidence="10" key="2">
    <citation type="journal article" date="2004" name="PLoS Biol.">
        <title>Convergent evolution of chromosomal sex-determining regions in the animal and fungal kingdoms.</title>
        <authorList>
            <person name="Fraser J.A."/>
            <person name="Diezmann S."/>
            <person name="Subaran R.L."/>
            <person name="Allen A."/>
            <person name="Lengeler K.B."/>
            <person name="Dietrich F.S."/>
            <person name="Heitman J."/>
        </authorList>
    </citation>
    <scope>NUCLEOTIDE SEQUENCE</scope>
    <source>
        <strain evidence="10">125.91</strain>
    </source>
</reference>
<dbReference type="InterPro" id="IPR017441">
    <property type="entry name" value="Protein_kinase_ATP_BS"/>
</dbReference>
<dbReference type="AlphaFoldDB" id="Q8J121"/>
<dbReference type="CDD" id="cd09534">
    <property type="entry name" value="SAM_Ste11_fungal"/>
    <property type="match status" value="1"/>
</dbReference>
<accession>Q8J121</accession>
<keyword evidence="3 6" id="KW-0547">Nucleotide-binding</keyword>
<feature type="compositionally biased region" description="Polar residues" evidence="7">
    <location>
        <begin position="709"/>
        <end position="721"/>
    </location>
</feature>
<dbReference type="Gene3D" id="3.10.20.90">
    <property type="entry name" value="Phosphatidylinositol 3-kinase Catalytic Subunit, Chain A, domain 1"/>
    <property type="match status" value="1"/>
</dbReference>
<dbReference type="InterPro" id="IPR000719">
    <property type="entry name" value="Prot_kinase_dom"/>
</dbReference>
<evidence type="ECO:0000256" key="2">
    <source>
        <dbReference type="ARBA" id="ARBA00022679"/>
    </source>
</evidence>
<dbReference type="FunFam" id="3.30.200.20:FF:000387">
    <property type="entry name" value="Serine/threonine-protein kinase STE11"/>
    <property type="match status" value="1"/>
</dbReference>
<feature type="binding site" evidence="6">
    <location>
        <position position="930"/>
    </location>
    <ligand>
        <name>ATP</name>
        <dbReference type="ChEBI" id="CHEBI:30616"/>
    </ligand>
</feature>
<feature type="compositionally biased region" description="Polar residues" evidence="7">
    <location>
        <begin position="1"/>
        <end position="10"/>
    </location>
</feature>
<evidence type="ECO:0000259" key="9">
    <source>
        <dbReference type="PROSITE" id="PS50105"/>
    </source>
</evidence>
<dbReference type="FunFam" id="1.10.510.10:FF:000334">
    <property type="entry name" value="Serine/threonine-protein kinase STE11"/>
    <property type="match status" value="1"/>
</dbReference>
<dbReference type="InterPro" id="IPR001660">
    <property type="entry name" value="SAM"/>
</dbReference>
<dbReference type="Pfam" id="PF00069">
    <property type="entry name" value="Pkinase"/>
    <property type="match status" value="1"/>
</dbReference>
<name>Q8J121_CRYNE</name>
<dbReference type="SMART" id="SM01304">
    <property type="entry name" value="Ras_bdg_2"/>
    <property type="match status" value="1"/>
</dbReference>
<feature type="compositionally biased region" description="Low complexity" evidence="7">
    <location>
        <begin position="859"/>
        <end position="869"/>
    </location>
</feature>
<feature type="region of interest" description="Disordered" evidence="7">
    <location>
        <begin position="186"/>
        <end position="215"/>
    </location>
</feature>
<dbReference type="PIRSF" id="PIRSF037578">
    <property type="entry name" value="MAPKKK_STE11"/>
    <property type="match status" value="1"/>
</dbReference>
<keyword evidence="2" id="KW-0808">Transferase</keyword>
<dbReference type="InterPro" id="IPR011009">
    <property type="entry name" value="Kinase-like_dom_sf"/>
</dbReference>
<evidence type="ECO:0000256" key="4">
    <source>
        <dbReference type="ARBA" id="ARBA00022777"/>
    </source>
</evidence>
<dbReference type="PROSITE" id="PS50011">
    <property type="entry name" value="PROTEIN_KINASE_DOM"/>
    <property type="match status" value="1"/>
</dbReference>
<dbReference type="PANTHER" id="PTHR48016">
    <property type="entry name" value="MAP KINASE KINASE KINASE SSK2-RELATED-RELATED"/>
    <property type="match status" value="1"/>
</dbReference>
<keyword evidence="4" id="KW-0418">Kinase</keyword>
<dbReference type="PANTHER" id="PTHR48016:SF56">
    <property type="entry name" value="MAPKK KINASE"/>
    <property type="match status" value="1"/>
</dbReference>
<feature type="compositionally biased region" description="Polar residues" evidence="7">
    <location>
        <begin position="826"/>
        <end position="841"/>
    </location>
</feature>
<dbReference type="PROSITE" id="PS00107">
    <property type="entry name" value="PROTEIN_KINASE_ATP"/>
    <property type="match status" value="1"/>
</dbReference>
<evidence type="ECO:0000256" key="3">
    <source>
        <dbReference type="ARBA" id="ARBA00022741"/>
    </source>
</evidence>
<organism evidence="10">
    <name type="scientific">Cryptococcus neoformans</name>
    <name type="common">Filobasidiella neoformans</name>
    <dbReference type="NCBI Taxonomy" id="5207"/>
    <lineage>
        <taxon>Eukaryota</taxon>
        <taxon>Fungi</taxon>
        <taxon>Dikarya</taxon>
        <taxon>Basidiomycota</taxon>
        <taxon>Agaricomycotina</taxon>
        <taxon>Tremellomycetes</taxon>
        <taxon>Tremellales</taxon>
        <taxon>Cryptococcaceae</taxon>
        <taxon>Cryptococcus</taxon>
        <taxon>Cryptococcus neoformans species complex</taxon>
    </lineage>
</organism>
<comment type="similarity">
    <text evidence="1">Belongs to the protein kinase superfamily. STE Ser/Thr protein kinase family. MAP kinase kinase kinase subfamily.</text>
</comment>
<dbReference type="InterPro" id="IPR013761">
    <property type="entry name" value="SAM/pointed_sf"/>
</dbReference>
<dbReference type="Pfam" id="PF00536">
    <property type="entry name" value="SAM_1"/>
    <property type="match status" value="1"/>
</dbReference>
<keyword evidence="5 6" id="KW-0067">ATP-binding</keyword>
<dbReference type="GO" id="GO:0005524">
    <property type="term" value="F:ATP binding"/>
    <property type="evidence" value="ECO:0007669"/>
    <property type="project" value="UniProtKB-UniRule"/>
</dbReference>
<feature type="domain" description="SAM" evidence="9">
    <location>
        <begin position="74"/>
        <end position="137"/>
    </location>
</feature>
<feature type="region of interest" description="Disordered" evidence="7">
    <location>
        <begin position="823"/>
        <end position="889"/>
    </location>
</feature>
<proteinExistence type="inferred from homology"/>
<dbReference type="PROSITE" id="PS50105">
    <property type="entry name" value="SAM_DOMAIN"/>
    <property type="match status" value="1"/>
</dbReference>
<feature type="region of interest" description="Disordered" evidence="7">
    <location>
        <begin position="390"/>
        <end position="413"/>
    </location>
</feature>
<reference evidence="10" key="1">
    <citation type="journal article" date="2002" name="Eukaryot. Cell">
        <title>Mating-type locus of Cryptococcus neoformans: a step in the evolution of sex chromosomes.</title>
        <authorList>
            <person name="Lengeler K.B."/>
            <person name="Fox D.S."/>
            <person name="Fraser J.A."/>
            <person name="Allen A."/>
            <person name="Forrester K."/>
            <person name="Dietrich F.S."/>
            <person name="Heitman J."/>
        </authorList>
    </citation>
    <scope>NUCLEOTIDE SEQUENCE</scope>
    <source>
        <strain evidence="10">125.91</strain>
    </source>
</reference>
<dbReference type="EMBL" id="AF542528">
    <property type="protein sequence ID" value="AAN75153.1"/>
    <property type="molecule type" value="Genomic_DNA"/>
</dbReference>
<dbReference type="GO" id="GO:0004709">
    <property type="term" value="F:MAP kinase kinase kinase activity"/>
    <property type="evidence" value="ECO:0007669"/>
    <property type="project" value="UniProtKB-ARBA"/>
</dbReference>
<evidence type="ECO:0000256" key="7">
    <source>
        <dbReference type="SAM" id="MobiDB-lite"/>
    </source>
</evidence>
<dbReference type="InterPro" id="IPR050538">
    <property type="entry name" value="MAP_kinase_kinase_kinase"/>
</dbReference>